<accession>A0A4Y2ERT7</accession>
<protein>
    <submittedName>
        <fullName evidence="2">Uncharacterized protein</fullName>
    </submittedName>
</protein>
<feature type="region of interest" description="Disordered" evidence="1">
    <location>
        <begin position="1"/>
        <end position="22"/>
    </location>
</feature>
<comment type="caution">
    <text evidence="2">The sequence shown here is derived from an EMBL/GenBank/DDBJ whole genome shotgun (WGS) entry which is preliminary data.</text>
</comment>
<evidence type="ECO:0000313" key="3">
    <source>
        <dbReference type="Proteomes" id="UP000499080"/>
    </source>
</evidence>
<dbReference type="Proteomes" id="UP000499080">
    <property type="component" value="Unassembled WGS sequence"/>
</dbReference>
<keyword evidence="3" id="KW-1185">Reference proteome</keyword>
<evidence type="ECO:0000313" key="2">
    <source>
        <dbReference type="EMBL" id="GBM30614.1"/>
    </source>
</evidence>
<dbReference type="EMBL" id="BGPR01247365">
    <property type="protein sequence ID" value="GBM30614.1"/>
    <property type="molecule type" value="Genomic_DNA"/>
</dbReference>
<evidence type="ECO:0000256" key="1">
    <source>
        <dbReference type="SAM" id="MobiDB-lite"/>
    </source>
</evidence>
<organism evidence="2 3">
    <name type="scientific">Araneus ventricosus</name>
    <name type="common">Orbweaver spider</name>
    <name type="synonym">Epeira ventricosa</name>
    <dbReference type="NCBI Taxonomy" id="182803"/>
    <lineage>
        <taxon>Eukaryota</taxon>
        <taxon>Metazoa</taxon>
        <taxon>Ecdysozoa</taxon>
        <taxon>Arthropoda</taxon>
        <taxon>Chelicerata</taxon>
        <taxon>Arachnida</taxon>
        <taxon>Araneae</taxon>
        <taxon>Araneomorphae</taxon>
        <taxon>Entelegynae</taxon>
        <taxon>Araneoidea</taxon>
        <taxon>Araneidae</taxon>
        <taxon>Araneus</taxon>
    </lineage>
</organism>
<proteinExistence type="predicted"/>
<reference evidence="2 3" key="1">
    <citation type="journal article" date="2019" name="Sci. Rep.">
        <title>Orb-weaving spider Araneus ventricosus genome elucidates the spidroin gene catalogue.</title>
        <authorList>
            <person name="Kono N."/>
            <person name="Nakamura H."/>
            <person name="Ohtoshi R."/>
            <person name="Moran D.A.P."/>
            <person name="Shinohara A."/>
            <person name="Yoshida Y."/>
            <person name="Fujiwara M."/>
            <person name="Mori M."/>
            <person name="Tomita M."/>
            <person name="Arakawa K."/>
        </authorList>
    </citation>
    <scope>NUCLEOTIDE SEQUENCE [LARGE SCALE GENOMIC DNA]</scope>
</reference>
<dbReference type="AlphaFoldDB" id="A0A4Y2ERT7"/>
<feature type="compositionally biased region" description="Polar residues" evidence="1">
    <location>
        <begin position="8"/>
        <end position="18"/>
    </location>
</feature>
<sequence>MPKFGSCATKSQTNQPTNGAWLPKSHVSARVHGRTDAVWSLPPPLTCELFTAITREATDALANPLATLILSVPMMGNNANRGRKSWKDRL</sequence>
<gene>
    <name evidence="2" type="ORF">AVEN_12157_1</name>
</gene>
<name>A0A4Y2ERT7_ARAVE</name>